<feature type="region of interest" description="Disordered" evidence="1">
    <location>
        <begin position="63"/>
        <end position="163"/>
    </location>
</feature>
<reference evidence="2" key="1">
    <citation type="submission" date="2020-04" db="EMBL/GenBank/DDBJ databases">
        <authorList>
            <person name="Alioto T."/>
            <person name="Alioto T."/>
            <person name="Gomez Garrido J."/>
        </authorList>
    </citation>
    <scope>NUCLEOTIDE SEQUENCE</scope>
    <source>
        <strain evidence="2">A484AB</strain>
    </source>
</reference>
<accession>A0A7D9JJY0</accession>
<dbReference type="GO" id="GO:0003676">
    <property type="term" value="F:nucleic acid binding"/>
    <property type="evidence" value="ECO:0007669"/>
    <property type="project" value="InterPro"/>
</dbReference>
<evidence type="ECO:0000313" key="2">
    <source>
        <dbReference type="EMBL" id="CAB4031456.1"/>
    </source>
</evidence>
<feature type="compositionally biased region" description="Basic and acidic residues" evidence="1">
    <location>
        <begin position="88"/>
        <end position="115"/>
    </location>
</feature>
<sequence>MAFNTKQSLHYGHKQIHETTDEGHSYCSSAKAKLHHAGILISRTMQEFLLNYRATPHTTTQVAPATLMFGRNTRTRLPQTDTKTGKNALDHSVEQRDKEQRQRMKEYADRRRQNEEEMEDNDEREEQRDIRDNENNNNHNRDKQQNLERQYPRRERRRPNYYH</sequence>
<dbReference type="Proteomes" id="UP001152795">
    <property type="component" value="Unassembled WGS sequence"/>
</dbReference>
<name>A0A7D9JJY0_PARCT</name>
<comment type="caution">
    <text evidence="2">The sequence shown here is derived from an EMBL/GenBank/DDBJ whole genome shotgun (WGS) entry which is preliminary data.</text>
</comment>
<proteinExistence type="predicted"/>
<feature type="compositionally biased region" description="Basic and acidic residues" evidence="1">
    <location>
        <begin position="125"/>
        <end position="153"/>
    </location>
</feature>
<protein>
    <submittedName>
        <fullName evidence="2">Uncharacterized protein</fullName>
    </submittedName>
</protein>
<evidence type="ECO:0000313" key="3">
    <source>
        <dbReference type="Proteomes" id="UP001152795"/>
    </source>
</evidence>
<feature type="compositionally biased region" description="Basic residues" evidence="1">
    <location>
        <begin position="154"/>
        <end position="163"/>
    </location>
</feature>
<dbReference type="Gene3D" id="3.30.420.10">
    <property type="entry name" value="Ribonuclease H-like superfamily/Ribonuclease H"/>
    <property type="match status" value="1"/>
</dbReference>
<dbReference type="InterPro" id="IPR036397">
    <property type="entry name" value="RNaseH_sf"/>
</dbReference>
<evidence type="ECO:0000256" key="1">
    <source>
        <dbReference type="SAM" id="MobiDB-lite"/>
    </source>
</evidence>
<organism evidence="2 3">
    <name type="scientific">Paramuricea clavata</name>
    <name type="common">Red gorgonian</name>
    <name type="synonym">Violescent sea-whip</name>
    <dbReference type="NCBI Taxonomy" id="317549"/>
    <lineage>
        <taxon>Eukaryota</taxon>
        <taxon>Metazoa</taxon>
        <taxon>Cnidaria</taxon>
        <taxon>Anthozoa</taxon>
        <taxon>Octocorallia</taxon>
        <taxon>Malacalcyonacea</taxon>
        <taxon>Plexauridae</taxon>
        <taxon>Paramuricea</taxon>
    </lineage>
</organism>
<dbReference type="AlphaFoldDB" id="A0A7D9JJY0"/>
<gene>
    <name evidence="2" type="ORF">PACLA_8A014625</name>
</gene>
<dbReference type="EMBL" id="CACRXK020017644">
    <property type="protein sequence ID" value="CAB4031456.1"/>
    <property type="molecule type" value="Genomic_DNA"/>
</dbReference>
<keyword evidence="3" id="KW-1185">Reference proteome</keyword>